<evidence type="ECO:0000256" key="8">
    <source>
        <dbReference type="SAM" id="Phobius"/>
    </source>
</evidence>
<keyword evidence="9" id="KW-0966">Cell projection</keyword>
<dbReference type="GO" id="GO:0009425">
    <property type="term" value="C:bacterial-type flagellum basal body"/>
    <property type="evidence" value="ECO:0007669"/>
    <property type="project" value="UniProtKB-SubCell"/>
</dbReference>
<evidence type="ECO:0000256" key="5">
    <source>
        <dbReference type="ARBA" id="ARBA00022989"/>
    </source>
</evidence>
<keyword evidence="9" id="KW-0282">Flagellum</keyword>
<protein>
    <submittedName>
        <fullName evidence="9">Flagellar biosynthesis protein FliR</fullName>
    </submittedName>
</protein>
<dbReference type="GO" id="GO:0006605">
    <property type="term" value="P:protein targeting"/>
    <property type="evidence" value="ECO:0007669"/>
    <property type="project" value="InterPro"/>
</dbReference>
<keyword evidence="3" id="KW-1003">Cell membrane</keyword>
<dbReference type="PANTHER" id="PTHR30065:SF8">
    <property type="entry name" value="FLAGELLAR BIOSYNTHETIC PROTEIN FLIR"/>
    <property type="match status" value="1"/>
</dbReference>
<evidence type="ECO:0000256" key="6">
    <source>
        <dbReference type="ARBA" id="ARBA00023136"/>
    </source>
</evidence>
<evidence type="ECO:0000256" key="1">
    <source>
        <dbReference type="ARBA" id="ARBA00004117"/>
    </source>
</evidence>
<dbReference type="InterPro" id="IPR006303">
    <property type="entry name" value="FliR"/>
</dbReference>
<dbReference type="NCBIfam" id="TIGR01400">
    <property type="entry name" value="fliR"/>
    <property type="match status" value="1"/>
</dbReference>
<feature type="transmembrane region" description="Helical" evidence="8">
    <location>
        <begin position="209"/>
        <end position="236"/>
    </location>
</feature>
<evidence type="ECO:0000256" key="4">
    <source>
        <dbReference type="ARBA" id="ARBA00022692"/>
    </source>
</evidence>
<dbReference type="GO" id="GO:0044780">
    <property type="term" value="P:bacterial-type flagellum assembly"/>
    <property type="evidence" value="ECO:0007669"/>
    <property type="project" value="InterPro"/>
</dbReference>
<dbReference type="GO" id="GO:0005886">
    <property type="term" value="C:plasma membrane"/>
    <property type="evidence" value="ECO:0007669"/>
    <property type="project" value="UniProtKB-SubCell"/>
</dbReference>
<proteinExistence type="predicted"/>
<reference evidence="9" key="1">
    <citation type="submission" date="2018-06" db="EMBL/GenBank/DDBJ databases">
        <authorList>
            <person name="Zhirakovskaya E."/>
        </authorList>
    </citation>
    <scope>NUCLEOTIDE SEQUENCE</scope>
</reference>
<accession>A0A3B0SQX8</accession>
<sequence length="254" mass="27368">MLPSEVFAFLLVFSRLGAMVMLMPALGETAIPQRVRLVIALSLSFLIYTLVKTSLPAIPDSPLMLAMLIFFEILVGLLIGTSIRLLMSALHTAGTVIAMQMGLAMAQAFDPAQGAQSALMATFLTLMAVVLIFVTNLHHMMISAMYDSYILFPVGGDIKMNDFAEIVVRTVASSFLIGVQVASPFIVYGLIFNVGLGILARLMPQLQVFFIAMPLNIIAGFMILSIVLSAGMAWFLQHMEFSLGAFLSPGGPNG</sequence>
<feature type="transmembrane region" description="Helical" evidence="8">
    <location>
        <begin position="63"/>
        <end position="83"/>
    </location>
</feature>
<evidence type="ECO:0000256" key="3">
    <source>
        <dbReference type="ARBA" id="ARBA00022475"/>
    </source>
</evidence>
<evidence type="ECO:0000256" key="2">
    <source>
        <dbReference type="ARBA" id="ARBA00004651"/>
    </source>
</evidence>
<keyword evidence="4 8" id="KW-0812">Transmembrane</keyword>
<keyword evidence="9" id="KW-0969">Cilium</keyword>
<name>A0A3B0SQX8_9ZZZZ</name>
<feature type="transmembrane region" description="Helical" evidence="8">
    <location>
        <begin position="6"/>
        <end position="23"/>
    </location>
</feature>
<gene>
    <name evidence="9" type="ORF">MNBD_ALPHA01-560</name>
</gene>
<keyword evidence="6 8" id="KW-0472">Membrane</keyword>
<dbReference type="PANTHER" id="PTHR30065">
    <property type="entry name" value="FLAGELLAR BIOSYNTHETIC PROTEIN FLIR"/>
    <property type="match status" value="1"/>
</dbReference>
<evidence type="ECO:0000313" key="9">
    <source>
        <dbReference type="EMBL" id="VAW04672.1"/>
    </source>
</evidence>
<dbReference type="Pfam" id="PF01311">
    <property type="entry name" value="Bac_export_1"/>
    <property type="match status" value="1"/>
</dbReference>
<keyword evidence="5 8" id="KW-1133">Transmembrane helix</keyword>
<organism evidence="9">
    <name type="scientific">hydrothermal vent metagenome</name>
    <dbReference type="NCBI Taxonomy" id="652676"/>
    <lineage>
        <taxon>unclassified sequences</taxon>
        <taxon>metagenomes</taxon>
        <taxon>ecological metagenomes</taxon>
    </lineage>
</organism>
<feature type="transmembrane region" description="Helical" evidence="8">
    <location>
        <begin position="35"/>
        <end position="51"/>
    </location>
</feature>
<evidence type="ECO:0000256" key="7">
    <source>
        <dbReference type="ARBA" id="ARBA00023143"/>
    </source>
</evidence>
<dbReference type="AlphaFoldDB" id="A0A3B0SQX8"/>
<dbReference type="PRINTS" id="PR00953">
    <property type="entry name" value="TYPE3IMRPROT"/>
</dbReference>
<comment type="subcellular location">
    <subcellularLocation>
        <location evidence="1">Bacterial flagellum basal body</location>
    </subcellularLocation>
    <subcellularLocation>
        <location evidence="2">Cell membrane</location>
        <topology evidence="2">Multi-pass membrane protein</topology>
    </subcellularLocation>
</comment>
<feature type="transmembrane region" description="Helical" evidence="8">
    <location>
        <begin position="90"/>
        <end position="109"/>
    </location>
</feature>
<feature type="transmembrane region" description="Helical" evidence="8">
    <location>
        <begin position="115"/>
        <end position="135"/>
    </location>
</feature>
<keyword evidence="7" id="KW-0975">Bacterial flagellum</keyword>
<dbReference type="InterPro" id="IPR002010">
    <property type="entry name" value="T3SS_IM_R"/>
</dbReference>
<dbReference type="EMBL" id="UOEJ01000196">
    <property type="protein sequence ID" value="VAW04672.1"/>
    <property type="molecule type" value="Genomic_DNA"/>
</dbReference>